<dbReference type="RefSeq" id="WP_075884801.1">
    <property type="nucleotide sequence ID" value="NZ_CAQOBB010000067.1"/>
</dbReference>
<comment type="caution">
    <text evidence="1">The sequence shown here is derived from an EMBL/GenBank/DDBJ whole genome shotgun (WGS) entry which is preliminary data.</text>
</comment>
<proteinExistence type="predicted"/>
<name>A0A1Q9YMF6_9FIRM</name>
<evidence type="ECO:0000313" key="1">
    <source>
        <dbReference type="EMBL" id="OLU46340.1"/>
    </source>
</evidence>
<dbReference type="EMBL" id="MPJZ01000033">
    <property type="protein sequence ID" value="OLU46340.1"/>
    <property type="molecule type" value="Genomic_DNA"/>
</dbReference>
<organism evidence="1 2">
    <name type="scientific">Faecalibaculum rodentium</name>
    <dbReference type="NCBI Taxonomy" id="1702221"/>
    <lineage>
        <taxon>Bacteria</taxon>
        <taxon>Bacillati</taxon>
        <taxon>Bacillota</taxon>
        <taxon>Erysipelotrichia</taxon>
        <taxon>Erysipelotrichales</taxon>
        <taxon>Erysipelotrichaceae</taxon>
        <taxon>Faecalibaculum</taxon>
    </lineage>
</organism>
<reference evidence="1 2" key="1">
    <citation type="submission" date="2016-11" db="EMBL/GenBank/DDBJ databases">
        <title>Description of two novel members of the family Erysipelotrichaceae: Ileibacterium lipovorans gen. nov., sp. nov. and Dubosiella newyorkensis, gen. nov., sp. nov.</title>
        <authorList>
            <person name="Cox L.M."/>
            <person name="Sohn J."/>
            <person name="Tyrrell K.L."/>
            <person name="Citron D.M."/>
            <person name="Lawson P.A."/>
            <person name="Patel N.B."/>
            <person name="Iizumi T."/>
            <person name="Perez-Perez G.I."/>
            <person name="Goldstein E.J."/>
            <person name="Blaser M.J."/>
        </authorList>
    </citation>
    <scope>NUCLEOTIDE SEQUENCE [LARGE SCALE GENOMIC DNA]</scope>
    <source>
        <strain evidence="1 2">NYU-BL-K8</strain>
    </source>
</reference>
<dbReference type="Proteomes" id="UP000186758">
    <property type="component" value="Unassembled WGS sequence"/>
</dbReference>
<accession>A0A1Q9YMF6</accession>
<gene>
    <name evidence="1" type="ORF">BO223_02470</name>
</gene>
<sequence>MDLDDSINRQQAEAGKMASACFLVSEMSDFGTKCCRVLSSGIEFSVLENNKQVQEVSNLFHLDIYSTKLLKLFGLTKKRVRMVG</sequence>
<protein>
    <submittedName>
        <fullName evidence="1">Uncharacterized protein</fullName>
    </submittedName>
</protein>
<dbReference type="AlphaFoldDB" id="A0A1Q9YMF6"/>
<evidence type="ECO:0000313" key="2">
    <source>
        <dbReference type="Proteomes" id="UP000186758"/>
    </source>
</evidence>